<dbReference type="EMBL" id="MF403008">
    <property type="protein sequence ID" value="AUZ95268.1"/>
    <property type="molecule type" value="Genomic_DNA"/>
</dbReference>
<accession>A0A2L0V0F2</accession>
<reference evidence="1 2" key="1">
    <citation type="submission" date="2017-06" db="EMBL/GenBank/DDBJ databases">
        <authorList>
            <person name="Kim H.J."/>
            <person name="Triplett B.A."/>
        </authorList>
    </citation>
    <scope>NUCLEOTIDE SEQUENCE [LARGE SCALE GENOMIC DNA]</scope>
</reference>
<keyword evidence="2" id="KW-1185">Reference proteome</keyword>
<dbReference type="KEGG" id="vg:40088512"/>
<dbReference type="GeneID" id="40088512"/>
<evidence type="ECO:0000313" key="2">
    <source>
        <dbReference type="Proteomes" id="UP000223025"/>
    </source>
</evidence>
<sequence length="159" mass="18481">MDYRNTVEYKIIKDLYKNDTTKRSGVPLMNHIDEGIAIMVERGASDRAIRAYIVHPVFQGDANLEEILNSDTLVDMNVVILAMEYRRTANSYLCKPSTDNWDLNDIGNAVGFLLPDVREMLIADKIQNQKDFRLYHYGTHARSDQLESYFIKWRQFLDA</sequence>
<evidence type="ECO:0000313" key="1">
    <source>
        <dbReference type="EMBL" id="AUZ95268.1"/>
    </source>
</evidence>
<protein>
    <submittedName>
        <fullName evidence="1">Uncharacterized protein</fullName>
    </submittedName>
</protein>
<organism evidence="1 2">
    <name type="scientific">Agrobacterium phage Atu_ph07</name>
    <dbReference type="NCBI Taxonomy" id="2024264"/>
    <lineage>
        <taxon>Viruses</taxon>
        <taxon>Duplodnaviria</taxon>
        <taxon>Heunggongvirae</taxon>
        <taxon>Uroviricota</taxon>
        <taxon>Caudoviricetes</taxon>
        <taxon>Polybotosvirus</taxon>
        <taxon>Polybotosvirus Atuph07</taxon>
    </lineage>
</organism>
<name>A0A2L0V0F2_9CAUD</name>
<dbReference type="OrthoDB" id="25917at10239"/>
<dbReference type="RefSeq" id="YP_009612174.1">
    <property type="nucleotide sequence ID" value="NC_042013.1"/>
</dbReference>
<proteinExistence type="predicted"/>
<dbReference type="Proteomes" id="UP000223025">
    <property type="component" value="Segment"/>
</dbReference>